<sequence length="122" mass="13829">MKSSIFNSHLAAWHPQLYTQQPLPPCTQTIAEHCCSDPGLHSLFSHSHLGQLLHDLATLWPLAPVFARSYLRRSLIELPLQVTGSTGKAITIPPNQVFQHLVSRHHAYGIQVRKKLWVYLFS</sequence>
<dbReference type="EMBL" id="CAAALY010099920">
    <property type="protein sequence ID" value="VEL29054.1"/>
    <property type="molecule type" value="Genomic_DNA"/>
</dbReference>
<comment type="caution">
    <text evidence="1">The sequence shown here is derived from an EMBL/GenBank/DDBJ whole genome shotgun (WGS) entry which is preliminary data.</text>
</comment>
<organism evidence="1 2">
    <name type="scientific">Protopolystoma xenopodis</name>
    <dbReference type="NCBI Taxonomy" id="117903"/>
    <lineage>
        <taxon>Eukaryota</taxon>
        <taxon>Metazoa</taxon>
        <taxon>Spiralia</taxon>
        <taxon>Lophotrochozoa</taxon>
        <taxon>Platyhelminthes</taxon>
        <taxon>Monogenea</taxon>
        <taxon>Polyopisthocotylea</taxon>
        <taxon>Polystomatidea</taxon>
        <taxon>Polystomatidae</taxon>
        <taxon>Protopolystoma</taxon>
    </lineage>
</organism>
<dbReference type="AlphaFoldDB" id="A0A448X664"/>
<gene>
    <name evidence="1" type="ORF">PXEA_LOCUS22494</name>
</gene>
<dbReference type="Proteomes" id="UP000784294">
    <property type="component" value="Unassembled WGS sequence"/>
</dbReference>
<reference evidence="1" key="1">
    <citation type="submission" date="2018-11" db="EMBL/GenBank/DDBJ databases">
        <authorList>
            <consortium name="Pathogen Informatics"/>
        </authorList>
    </citation>
    <scope>NUCLEOTIDE SEQUENCE</scope>
</reference>
<name>A0A448X664_9PLAT</name>
<keyword evidence="2" id="KW-1185">Reference proteome</keyword>
<proteinExistence type="predicted"/>
<evidence type="ECO:0000313" key="1">
    <source>
        <dbReference type="EMBL" id="VEL29054.1"/>
    </source>
</evidence>
<evidence type="ECO:0000313" key="2">
    <source>
        <dbReference type="Proteomes" id="UP000784294"/>
    </source>
</evidence>
<accession>A0A448X664</accession>
<protein>
    <submittedName>
        <fullName evidence="1">Uncharacterized protein</fullName>
    </submittedName>
</protein>